<evidence type="ECO:0000256" key="3">
    <source>
        <dbReference type="ARBA" id="ARBA00023125"/>
    </source>
</evidence>
<dbReference type="GO" id="GO:0043565">
    <property type="term" value="F:sequence-specific DNA binding"/>
    <property type="evidence" value="ECO:0007669"/>
    <property type="project" value="TreeGrafter"/>
</dbReference>
<accession>A0A1J5PIM3</accession>
<comment type="caution">
    <text evidence="6">The sequence shown here is derived from an EMBL/GenBank/DDBJ whole genome shotgun (WGS) entry which is preliminary data.</text>
</comment>
<keyword evidence="2" id="KW-0805">Transcription regulation</keyword>
<evidence type="ECO:0000256" key="2">
    <source>
        <dbReference type="ARBA" id="ARBA00023015"/>
    </source>
</evidence>
<dbReference type="Gene3D" id="1.10.10.10">
    <property type="entry name" value="Winged helix-like DNA-binding domain superfamily/Winged helix DNA-binding domain"/>
    <property type="match status" value="1"/>
</dbReference>
<dbReference type="SUPFAM" id="SSF46785">
    <property type="entry name" value="Winged helix' DNA-binding domain"/>
    <property type="match status" value="1"/>
</dbReference>
<evidence type="ECO:0000313" key="6">
    <source>
        <dbReference type="EMBL" id="OIQ71042.1"/>
    </source>
</evidence>
<evidence type="ECO:0000256" key="1">
    <source>
        <dbReference type="ARBA" id="ARBA00009437"/>
    </source>
</evidence>
<proteinExistence type="inferred from homology"/>
<reference evidence="6" key="1">
    <citation type="submission" date="2016-10" db="EMBL/GenBank/DDBJ databases">
        <title>Sequence of Gallionella enrichment culture.</title>
        <authorList>
            <person name="Poehlein A."/>
            <person name="Muehling M."/>
            <person name="Daniel R."/>
        </authorList>
    </citation>
    <scope>NUCLEOTIDE SEQUENCE</scope>
</reference>
<dbReference type="AlphaFoldDB" id="A0A1J5PIM3"/>
<name>A0A1J5PIM3_9ZZZZ</name>
<dbReference type="GO" id="GO:0006351">
    <property type="term" value="P:DNA-templated transcription"/>
    <property type="evidence" value="ECO:0007669"/>
    <property type="project" value="TreeGrafter"/>
</dbReference>
<dbReference type="Pfam" id="PF03466">
    <property type="entry name" value="LysR_substrate"/>
    <property type="match status" value="1"/>
</dbReference>
<dbReference type="Pfam" id="PF00126">
    <property type="entry name" value="HTH_1"/>
    <property type="match status" value="1"/>
</dbReference>
<evidence type="ECO:0000259" key="5">
    <source>
        <dbReference type="PROSITE" id="PS50931"/>
    </source>
</evidence>
<dbReference type="CDD" id="cd08422">
    <property type="entry name" value="PBP2_CrgA_like"/>
    <property type="match status" value="1"/>
</dbReference>
<dbReference type="PANTHER" id="PTHR30537">
    <property type="entry name" value="HTH-TYPE TRANSCRIPTIONAL REGULATOR"/>
    <property type="match status" value="1"/>
</dbReference>
<organism evidence="6">
    <name type="scientific">mine drainage metagenome</name>
    <dbReference type="NCBI Taxonomy" id="410659"/>
    <lineage>
        <taxon>unclassified sequences</taxon>
        <taxon>metagenomes</taxon>
        <taxon>ecological metagenomes</taxon>
    </lineage>
</organism>
<dbReference type="GO" id="GO:0003700">
    <property type="term" value="F:DNA-binding transcription factor activity"/>
    <property type="evidence" value="ECO:0007669"/>
    <property type="project" value="InterPro"/>
</dbReference>
<dbReference type="PRINTS" id="PR00039">
    <property type="entry name" value="HTHLYSR"/>
</dbReference>
<protein>
    <submittedName>
        <fullName evidence="6">HTH-type transcriptional regulator CysL</fullName>
    </submittedName>
</protein>
<dbReference type="InterPro" id="IPR036390">
    <property type="entry name" value="WH_DNA-bd_sf"/>
</dbReference>
<dbReference type="SUPFAM" id="SSF53850">
    <property type="entry name" value="Periplasmic binding protein-like II"/>
    <property type="match status" value="1"/>
</dbReference>
<dbReference type="InterPro" id="IPR000847">
    <property type="entry name" value="LysR_HTH_N"/>
</dbReference>
<keyword evidence="3" id="KW-0238">DNA-binding</keyword>
<dbReference type="PANTHER" id="PTHR30537:SF3">
    <property type="entry name" value="TRANSCRIPTIONAL REGULATORY PROTEIN"/>
    <property type="match status" value="1"/>
</dbReference>
<dbReference type="Gene3D" id="3.40.190.290">
    <property type="match status" value="1"/>
</dbReference>
<feature type="domain" description="HTH lysR-type" evidence="5">
    <location>
        <begin position="4"/>
        <end position="61"/>
    </location>
</feature>
<dbReference type="EMBL" id="MLJW01003905">
    <property type="protein sequence ID" value="OIQ71042.1"/>
    <property type="molecule type" value="Genomic_DNA"/>
</dbReference>
<dbReference type="PROSITE" id="PS50931">
    <property type="entry name" value="HTH_LYSR"/>
    <property type="match status" value="1"/>
</dbReference>
<sequence>MSDPAWDLFQSLHAVMQAGSFSGAARARGLTQPTLGRHIEALEQSLGAPLFIRSPRGLTPTDLAQTLKPHLEEMAAAANAALRDASGVSDAAGGVVRLAASDIMGAEVLPQILAGFAEAHPDIQIELVLSNKTEDLSRRDADIAVRMVRPTQGSLVARKVGTTTVGFYATPEYIARRGMPSSMDELETGHTLIGFDRNRPTIESLEQIDIGREITREIFNFRTDNDAAQIAAVRAGLGIGAIQHALGRRYGLTPVLSNAFSFELEIWVAMPETLKGSRRMRLMFDHLVDGLTRFSQEDRKR</sequence>
<dbReference type="InterPro" id="IPR005119">
    <property type="entry name" value="LysR_subst-bd"/>
</dbReference>
<comment type="similarity">
    <text evidence="1">Belongs to the LysR transcriptional regulatory family.</text>
</comment>
<evidence type="ECO:0000256" key="4">
    <source>
        <dbReference type="ARBA" id="ARBA00023163"/>
    </source>
</evidence>
<dbReference type="InterPro" id="IPR036388">
    <property type="entry name" value="WH-like_DNA-bd_sf"/>
</dbReference>
<keyword evidence="4" id="KW-0804">Transcription</keyword>
<dbReference type="InterPro" id="IPR058163">
    <property type="entry name" value="LysR-type_TF_proteobact-type"/>
</dbReference>
<gene>
    <name evidence="6" type="primary">cysL_8</name>
    <name evidence="6" type="ORF">GALL_473440</name>
</gene>